<organism evidence="2 3">
    <name type="scientific">Flavobacterium nitrogenifigens</name>
    <dbReference type="NCBI Taxonomy" id="1617283"/>
    <lineage>
        <taxon>Bacteria</taxon>
        <taxon>Pseudomonadati</taxon>
        <taxon>Bacteroidota</taxon>
        <taxon>Flavobacteriia</taxon>
        <taxon>Flavobacteriales</taxon>
        <taxon>Flavobacteriaceae</taxon>
        <taxon>Flavobacterium</taxon>
    </lineage>
</organism>
<dbReference type="AlphaFoldDB" id="A0A521AEH3"/>
<keyword evidence="3" id="KW-1185">Reference proteome</keyword>
<feature type="region of interest" description="Disordered" evidence="1">
    <location>
        <begin position="367"/>
        <end position="400"/>
    </location>
</feature>
<evidence type="ECO:0000256" key="1">
    <source>
        <dbReference type="SAM" id="MobiDB-lite"/>
    </source>
</evidence>
<dbReference type="RefSeq" id="WP_111377811.1">
    <property type="nucleotide sequence ID" value="NZ_CP043612.1"/>
</dbReference>
<gene>
    <name evidence="2" type="ORF">SAMN06265220_10164</name>
</gene>
<dbReference type="Proteomes" id="UP000319267">
    <property type="component" value="Unassembled WGS sequence"/>
</dbReference>
<feature type="compositionally biased region" description="Polar residues" evidence="1">
    <location>
        <begin position="369"/>
        <end position="381"/>
    </location>
</feature>
<protein>
    <recommendedName>
        <fullName evidence="4">Phage portal protein, HK97 family</fullName>
    </recommendedName>
</protein>
<name>A0A521AEH3_9FLAO</name>
<evidence type="ECO:0000313" key="3">
    <source>
        <dbReference type="Proteomes" id="UP000319267"/>
    </source>
</evidence>
<evidence type="ECO:0000313" key="2">
    <source>
        <dbReference type="EMBL" id="SMO33202.1"/>
    </source>
</evidence>
<dbReference type="EMBL" id="FXTQ01000001">
    <property type="protein sequence ID" value="SMO33202.1"/>
    <property type="molecule type" value="Genomic_DNA"/>
</dbReference>
<reference evidence="2 3" key="1">
    <citation type="submission" date="2017-05" db="EMBL/GenBank/DDBJ databases">
        <authorList>
            <person name="Varghese N."/>
            <person name="Submissions S."/>
        </authorList>
    </citation>
    <scope>NUCLEOTIDE SEQUENCE [LARGE SCALE GENOMIC DNA]</scope>
    <source>
        <strain evidence="2 3">DSM 29982</strain>
    </source>
</reference>
<evidence type="ECO:0008006" key="4">
    <source>
        <dbReference type="Google" id="ProtNLM"/>
    </source>
</evidence>
<accession>A0A521AEH3</accession>
<feature type="compositionally biased region" description="Basic and acidic residues" evidence="1">
    <location>
        <begin position="387"/>
        <end position="400"/>
    </location>
</feature>
<proteinExistence type="predicted"/>
<sequence>MSTNNKVTAVTSSNNYAFESNILMSAFQPIDIKPAYGRKWVTNGINNGNYKRYIDAYDDSPTNASIINAFVNYIYGCGLYDINGQNIKKYISDEDVLLLCQDYKLFGGYAIQVIWSLAKKPLRIERIDIAKLAVNLDDFNCINGYWYSWDWTSQYRYKPKFLPAYTGVYKGNDLEVLVCKRPSREPFFPLPDYLAGIPWANVEGQLANAAKSHFLNAMTVLTVINYNNGRIQEKEVAEKQAQDVRNKITGTDNQSAVLVSFNEGIEEATTVDQLSPPELNQQNVFYSEEAERKLIVAHSCPPILFQGSNANNGFSSNADEIATATRGLFRRHINPMREVIINGLNKVFNVIDSTIDLDFEDFKEETKLENTNNSTRSQDLENINLIDKPENNNEEPKIIE</sequence>